<proteinExistence type="predicted"/>
<dbReference type="STRING" id="1123272.SAMN02745824_1454"/>
<dbReference type="EMBL" id="FSQW01000001">
    <property type="protein sequence ID" value="SIN64933.1"/>
    <property type="molecule type" value="Genomic_DNA"/>
</dbReference>
<evidence type="ECO:0008006" key="4">
    <source>
        <dbReference type="Google" id="ProtNLM"/>
    </source>
</evidence>
<dbReference type="OrthoDB" id="2968017at2"/>
<dbReference type="AlphaFoldDB" id="A0A1N6D2J7"/>
<evidence type="ECO:0000313" key="2">
    <source>
        <dbReference type="EMBL" id="SIN64933.1"/>
    </source>
</evidence>
<name>A0A1N6D2J7_9SPHN</name>
<dbReference type="Gene3D" id="3.40.50.450">
    <property type="match status" value="1"/>
</dbReference>
<keyword evidence="1" id="KW-1133">Transmembrane helix</keyword>
<evidence type="ECO:0000313" key="3">
    <source>
        <dbReference type="Proteomes" id="UP000185192"/>
    </source>
</evidence>
<gene>
    <name evidence="2" type="ORF">SAMN02745824_1454</name>
</gene>
<sequence>MTGFSAPPPPNIRLSVGVTGHRSVHPLYAANSKQIEACIAGVFDSIDRATGDAHSPFDKMEIEPTRLHTLLVDGTDQVAANLALARGWELISPLPFGEKLNLAVNAMPASVEDAKALLAGEKAGNESTQSRAERIDQVAKRASLFELADQDDAIGELYLAMLEAPDNFAKAQAFALESAQRAQLAGRILIEQSDVLVAVWDGASTANIGGAGHTVATALDLGAPVIWINPSDPENWRILHAPESLALSQTEKLEDDRDARISALVTEVICPEEVRQSVQATDGRGLETLSNEQWRERSSRLVHAYRRVEALFSGEKSRFRSLVQVYEKPEEVAQGSGAKLTEKITHLPGADPALTEKITGFALKSFAWADGISARLSDHYRAGMVVNFLLSALAIVGGILYLPLVPAEQKWGFALFEFLLLVAIVIITSRGQKYRWHERWFETRRVAEYFRHSPLLLILGVARPPGRWPRSTDTSWPEWYVRQALRDIGLPRAKVTSGYLRTALETLDTCHVTPQRDYHFSKAQRLQNVHHNLDRFSEFLFKLALLSVATYLLLKLGSTVNILDSGFVGTLSKTFTVLGVLFPTFGAAIAGIRYFGDFERFAAISEVTAEKLDAIRSRILLLLTAPDEALDYDKVTELVHATDDVVVAEIENWQAVFGGKHITVPV</sequence>
<feature type="transmembrane region" description="Helical" evidence="1">
    <location>
        <begin position="411"/>
        <end position="429"/>
    </location>
</feature>
<dbReference type="Proteomes" id="UP000185192">
    <property type="component" value="Unassembled WGS sequence"/>
</dbReference>
<dbReference type="RefSeq" id="WP_074204370.1">
    <property type="nucleotide sequence ID" value="NZ_FSQW01000001.1"/>
</dbReference>
<organism evidence="2 3">
    <name type="scientific">Parasphingorhabdus marina DSM 22363</name>
    <dbReference type="NCBI Taxonomy" id="1123272"/>
    <lineage>
        <taxon>Bacteria</taxon>
        <taxon>Pseudomonadati</taxon>
        <taxon>Pseudomonadota</taxon>
        <taxon>Alphaproteobacteria</taxon>
        <taxon>Sphingomonadales</taxon>
        <taxon>Sphingomonadaceae</taxon>
        <taxon>Parasphingorhabdus</taxon>
    </lineage>
</organism>
<keyword evidence="1" id="KW-0812">Transmembrane</keyword>
<keyword evidence="3" id="KW-1185">Reference proteome</keyword>
<protein>
    <recommendedName>
        <fullName evidence="4">SMODS and SLOG-associating 2TM effector domain-containing protein</fullName>
    </recommendedName>
</protein>
<evidence type="ECO:0000256" key="1">
    <source>
        <dbReference type="SAM" id="Phobius"/>
    </source>
</evidence>
<accession>A0A1N6D2J7</accession>
<feature type="transmembrane region" description="Helical" evidence="1">
    <location>
        <begin position="385"/>
        <end position="405"/>
    </location>
</feature>
<feature type="transmembrane region" description="Helical" evidence="1">
    <location>
        <begin position="575"/>
        <end position="595"/>
    </location>
</feature>
<reference evidence="3" key="1">
    <citation type="submission" date="2016-11" db="EMBL/GenBank/DDBJ databases">
        <authorList>
            <person name="Varghese N."/>
            <person name="Submissions S."/>
        </authorList>
    </citation>
    <scope>NUCLEOTIDE SEQUENCE [LARGE SCALE GENOMIC DNA]</scope>
    <source>
        <strain evidence="3">DSM 22363</strain>
    </source>
</reference>
<keyword evidence="1" id="KW-0472">Membrane</keyword>